<keyword evidence="12" id="KW-0411">Iron-sulfur</keyword>
<dbReference type="GO" id="GO:0051537">
    <property type="term" value="F:2 iron, 2 sulfur cluster binding"/>
    <property type="evidence" value="ECO:0007669"/>
    <property type="project" value="UniProtKB-KW"/>
</dbReference>
<name>A0A7S0MZD8_9CHLO</name>
<proteinExistence type="inferred from homology"/>
<keyword evidence="5" id="KW-0004">4Fe-4S</keyword>
<dbReference type="InterPro" id="IPR006638">
    <property type="entry name" value="Elp3/MiaA/NifB-like_rSAM"/>
</dbReference>
<evidence type="ECO:0000256" key="10">
    <source>
        <dbReference type="ARBA" id="ARBA00022756"/>
    </source>
</evidence>
<dbReference type="SFLD" id="SFLDS00029">
    <property type="entry name" value="Radical_SAM"/>
    <property type="match status" value="1"/>
</dbReference>
<comment type="pathway">
    <text evidence="2">Cofactor biosynthesis; biotin biosynthesis; biotin from 7,8-diaminononanoate: step 2/2.</text>
</comment>
<keyword evidence="11" id="KW-0408">Iron</keyword>
<evidence type="ECO:0000256" key="14">
    <source>
        <dbReference type="SAM" id="MobiDB-lite"/>
    </source>
</evidence>
<dbReference type="EC" id="2.8.1.6" evidence="4"/>
<feature type="domain" description="Radical SAM core" evidence="15">
    <location>
        <begin position="97"/>
        <end position="329"/>
    </location>
</feature>
<evidence type="ECO:0000256" key="7">
    <source>
        <dbReference type="ARBA" id="ARBA00022691"/>
    </source>
</evidence>
<dbReference type="InterPro" id="IPR010722">
    <property type="entry name" value="BATS_dom"/>
</dbReference>
<sequence>MSSLTRAAVWAVRRATSAGVSRTMYPGQNMAVRAFATAAEPAPIESAHTENPFNWKENLGVVRNDWTREEVSEIFHTPLLDLMYAAATVHRQYHDPRQVQQCTLLSIKTGGCPEDCGYCAQSSKHSKDVGLKAEKLLDLDYVYHEAIKAHENGSTRFCMGAAWRGPSQVGPKQFGRVLDMVSKIRALGMEVCTTLGMLTPDQAKALRAAGLTAYNHNLDTSPEYYGKITTTRRYQDRLDTLANVRDAGISVCSGGIIGLGEEAQDRVGLLQTLATLPEHPESVPVNALVAVKGTPMEDLVPPSGLEMVRCVATARILMPQSMVRLSAGRLHLTDAEQAMCFFSGANSVFAGEKLLTTPNNEVDHDKEMFAGLGLYGRPPFIGYTAGAPTSDGSEFPAAPAPAHVHTSACSH</sequence>
<dbReference type="GO" id="GO:0046872">
    <property type="term" value="F:metal ion binding"/>
    <property type="evidence" value="ECO:0007669"/>
    <property type="project" value="UniProtKB-KW"/>
</dbReference>
<gene>
    <name evidence="16" type="ORF">POBO1169_LOCUS2612</name>
</gene>
<evidence type="ECO:0000256" key="4">
    <source>
        <dbReference type="ARBA" id="ARBA00012236"/>
    </source>
</evidence>
<dbReference type="CDD" id="cd01335">
    <property type="entry name" value="Radical_SAM"/>
    <property type="match status" value="1"/>
</dbReference>
<evidence type="ECO:0000256" key="5">
    <source>
        <dbReference type="ARBA" id="ARBA00022485"/>
    </source>
</evidence>
<evidence type="ECO:0000256" key="3">
    <source>
        <dbReference type="ARBA" id="ARBA00010765"/>
    </source>
</evidence>
<dbReference type="SFLD" id="SFLDG01060">
    <property type="entry name" value="BATS_domain_containing"/>
    <property type="match status" value="1"/>
</dbReference>
<evidence type="ECO:0000256" key="12">
    <source>
        <dbReference type="ARBA" id="ARBA00023014"/>
    </source>
</evidence>
<dbReference type="Pfam" id="PF06968">
    <property type="entry name" value="BATS"/>
    <property type="match status" value="1"/>
</dbReference>
<dbReference type="PROSITE" id="PS51918">
    <property type="entry name" value="RADICAL_SAM"/>
    <property type="match status" value="1"/>
</dbReference>
<organism evidence="16">
    <name type="scientific">Pyramimonas obovata</name>
    <dbReference type="NCBI Taxonomy" id="1411642"/>
    <lineage>
        <taxon>Eukaryota</taxon>
        <taxon>Viridiplantae</taxon>
        <taxon>Chlorophyta</taxon>
        <taxon>Pyramimonadophyceae</taxon>
        <taxon>Pyramimonadales</taxon>
        <taxon>Pyramimonadaceae</taxon>
        <taxon>Pyramimonas</taxon>
        <taxon>Pyramimonas incertae sedis</taxon>
    </lineage>
</organism>
<dbReference type="SMART" id="SM00876">
    <property type="entry name" value="BATS"/>
    <property type="match status" value="1"/>
</dbReference>
<dbReference type="PANTHER" id="PTHR22976:SF2">
    <property type="entry name" value="BIOTIN SYNTHASE, MITOCHONDRIAL"/>
    <property type="match status" value="1"/>
</dbReference>
<dbReference type="NCBIfam" id="TIGR00433">
    <property type="entry name" value="bioB"/>
    <property type="match status" value="1"/>
</dbReference>
<dbReference type="GO" id="GO:0051539">
    <property type="term" value="F:4 iron, 4 sulfur cluster binding"/>
    <property type="evidence" value="ECO:0007669"/>
    <property type="project" value="UniProtKB-KW"/>
</dbReference>
<comment type="cofactor">
    <cofactor evidence="13">
        <name>[2Fe-2S] cluster</name>
        <dbReference type="ChEBI" id="CHEBI:190135"/>
    </cofactor>
</comment>
<dbReference type="SFLD" id="SFLDG01278">
    <property type="entry name" value="biotin_synthase_like"/>
    <property type="match status" value="1"/>
</dbReference>
<dbReference type="Gene3D" id="3.20.20.70">
    <property type="entry name" value="Aldolase class I"/>
    <property type="match status" value="1"/>
</dbReference>
<dbReference type="InterPro" id="IPR013785">
    <property type="entry name" value="Aldolase_TIM"/>
</dbReference>
<dbReference type="FunFam" id="3.20.20.70:FF:000011">
    <property type="entry name" value="Biotin synthase"/>
    <property type="match status" value="1"/>
</dbReference>
<evidence type="ECO:0000313" key="16">
    <source>
        <dbReference type="EMBL" id="CAD8652681.1"/>
    </source>
</evidence>
<dbReference type="AlphaFoldDB" id="A0A7S0MZD8"/>
<keyword evidence="9" id="KW-0479">Metal-binding</keyword>
<dbReference type="InterPro" id="IPR007197">
    <property type="entry name" value="rSAM"/>
</dbReference>
<feature type="region of interest" description="Disordered" evidence="14">
    <location>
        <begin position="392"/>
        <end position="411"/>
    </location>
</feature>
<accession>A0A7S0MZD8</accession>
<dbReference type="GO" id="GO:0005739">
    <property type="term" value="C:mitochondrion"/>
    <property type="evidence" value="ECO:0007669"/>
    <property type="project" value="TreeGrafter"/>
</dbReference>
<dbReference type="GO" id="GO:0004076">
    <property type="term" value="F:biotin synthase activity"/>
    <property type="evidence" value="ECO:0007669"/>
    <property type="project" value="UniProtKB-EC"/>
</dbReference>
<dbReference type="SFLD" id="SFLDF00272">
    <property type="entry name" value="biotin_synthase"/>
    <property type="match status" value="1"/>
</dbReference>
<evidence type="ECO:0000256" key="9">
    <source>
        <dbReference type="ARBA" id="ARBA00022723"/>
    </source>
</evidence>
<dbReference type="SUPFAM" id="SSF102114">
    <property type="entry name" value="Radical SAM enzymes"/>
    <property type="match status" value="1"/>
</dbReference>
<protein>
    <recommendedName>
        <fullName evidence="4">biotin synthase</fullName>
        <ecNumber evidence="4">2.8.1.6</ecNumber>
    </recommendedName>
</protein>
<evidence type="ECO:0000256" key="13">
    <source>
        <dbReference type="ARBA" id="ARBA00034078"/>
    </source>
</evidence>
<dbReference type="UniPathway" id="UPA00078">
    <property type="reaction ID" value="UER00162"/>
</dbReference>
<dbReference type="HAMAP" id="MF_01694">
    <property type="entry name" value="BioB"/>
    <property type="match status" value="1"/>
</dbReference>
<keyword evidence="7" id="KW-0949">S-adenosyl-L-methionine</keyword>
<reference evidence="16" key="1">
    <citation type="submission" date="2021-01" db="EMBL/GenBank/DDBJ databases">
        <authorList>
            <person name="Corre E."/>
            <person name="Pelletier E."/>
            <person name="Niang G."/>
            <person name="Scheremetjew M."/>
            <person name="Finn R."/>
            <person name="Kale V."/>
            <person name="Holt S."/>
            <person name="Cochrane G."/>
            <person name="Meng A."/>
            <person name="Brown T."/>
            <person name="Cohen L."/>
        </authorList>
    </citation>
    <scope>NUCLEOTIDE SEQUENCE</scope>
    <source>
        <strain evidence="16">CCMP722</strain>
    </source>
</reference>
<evidence type="ECO:0000256" key="2">
    <source>
        <dbReference type="ARBA" id="ARBA00004942"/>
    </source>
</evidence>
<evidence type="ECO:0000256" key="8">
    <source>
        <dbReference type="ARBA" id="ARBA00022714"/>
    </source>
</evidence>
<evidence type="ECO:0000256" key="6">
    <source>
        <dbReference type="ARBA" id="ARBA00022679"/>
    </source>
</evidence>
<evidence type="ECO:0000256" key="11">
    <source>
        <dbReference type="ARBA" id="ARBA00023004"/>
    </source>
</evidence>
<dbReference type="InterPro" id="IPR024177">
    <property type="entry name" value="Biotin_synthase"/>
</dbReference>
<evidence type="ECO:0000259" key="15">
    <source>
        <dbReference type="PROSITE" id="PS51918"/>
    </source>
</evidence>
<dbReference type="Pfam" id="PF04055">
    <property type="entry name" value="Radical_SAM"/>
    <property type="match status" value="1"/>
</dbReference>
<dbReference type="GO" id="GO:0009102">
    <property type="term" value="P:biotin biosynthetic process"/>
    <property type="evidence" value="ECO:0007669"/>
    <property type="project" value="UniProtKB-UniPathway"/>
</dbReference>
<dbReference type="PANTHER" id="PTHR22976">
    <property type="entry name" value="BIOTIN SYNTHASE"/>
    <property type="match status" value="1"/>
</dbReference>
<keyword evidence="10" id="KW-0093">Biotin biosynthesis</keyword>
<comment type="similarity">
    <text evidence="3">Belongs to the radical SAM superfamily. Biotin synthase family.</text>
</comment>
<comment type="cofactor">
    <cofactor evidence="1">
        <name>[4Fe-4S] cluster</name>
        <dbReference type="ChEBI" id="CHEBI:49883"/>
    </cofactor>
</comment>
<keyword evidence="6" id="KW-0808">Transferase</keyword>
<keyword evidence="8" id="KW-0001">2Fe-2S</keyword>
<dbReference type="SMART" id="SM00729">
    <property type="entry name" value="Elp3"/>
    <property type="match status" value="1"/>
</dbReference>
<dbReference type="InterPro" id="IPR002684">
    <property type="entry name" value="Biotin_synth/BioAB"/>
</dbReference>
<dbReference type="InterPro" id="IPR058240">
    <property type="entry name" value="rSAM_sf"/>
</dbReference>
<dbReference type="EMBL" id="HBFA01005096">
    <property type="protein sequence ID" value="CAD8652681.1"/>
    <property type="molecule type" value="Transcribed_RNA"/>
</dbReference>
<evidence type="ECO:0000256" key="1">
    <source>
        <dbReference type="ARBA" id="ARBA00001966"/>
    </source>
</evidence>